<evidence type="ECO:0000313" key="4">
    <source>
        <dbReference type="Proteomes" id="UP000769157"/>
    </source>
</evidence>
<dbReference type="InterPro" id="IPR052588">
    <property type="entry name" value="Kelch_domain_protein"/>
</dbReference>
<reference evidence="3" key="2">
    <citation type="submission" date="2021-01" db="EMBL/GenBank/DDBJ databases">
        <authorList>
            <person name="Schikora-Tamarit M.A."/>
        </authorList>
    </citation>
    <scope>NUCLEOTIDE SEQUENCE</scope>
    <source>
        <strain evidence="3">CBS6075</strain>
    </source>
</reference>
<organism evidence="3 4">
    <name type="scientific">Ogataea philodendri</name>
    <dbReference type="NCBI Taxonomy" id="1378263"/>
    <lineage>
        <taxon>Eukaryota</taxon>
        <taxon>Fungi</taxon>
        <taxon>Dikarya</taxon>
        <taxon>Ascomycota</taxon>
        <taxon>Saccharomycotina</taxon>
        <taxon>Pichiomycetes</taxon>
        <taxon>Pichiales</taxon>
        <taxon>Pichiaceae</taxon>
        <taxon>Ogataea</taxon>
    </lineage>
</organism>
<dbReference type="InterPro" id="IPR015915">
    <property type="entry name" value="Kelch-typ_b-propeller"/>
</dbReference>
<dbReference type="GeneID" id="70237589"/>
<reference evidence="3" key="1">
    <citation type="journal article" date="2021" name="Open Biol.">
        <title>Shared evolutionary footprints suggest mitochondrial oxidative damage underlies multiple complex I losses in fungi.</title>
        <authorList>
            <person name="Schikora-Tamarit M.A."/>
            <person name="Marcet-Houben M."/>
            <person name="Nosek J."/>
            <person name="Gabaldon T."/>
        </authorList>
    </citation>
    <scope>NUCLEOTIDE SEQUENCE</scope>
    <source>
        <strain evidence="3">CBS6075</strain>
    </source>
</reference>
<feature type="domain" description="DUF4110" evidence="2">
    <location>
        <begin position="527"/>
        <end position="610"/>
    </location>
</feature>
<evidence type="ECO:0000256" key="1">
    <source>
        <dbReference type="SAM" id="MobiDB-lite"/>
    </source>
</evidence>
<dbReference type="Gene3D" id="2.120.10.80">
    <property type="entry name" value="Kelch-type beta propeller"/>
    <property type="match status" value="2"/>
</dbReference>
<dbReference type="RefSeq" id="XP_046059462.1">
    <property type="nucleotide sequence ID" value="XM_046206826.1"/>
</dbReference>
<evidence type="ECO:0000313" key="3">
    <source>
        <dbReference type="EMBL" id="KAH3662373.1"/>
    </source>
</evidence>
<feature type="region of interest" description="Disordered" evidence="1">
    <location>
        <begin position="1"/>
        <end position="40"/>
    </location>
</feature>
<feature type="compositionally biased region" description="Basic and acidic residues" evidence="1">
    <location>
        <begin position="602"/>
        <end position="614"/>
    </location>
</feature>
<evidence type="ECO:0000259" key="2">
    <source>
        <dbReference type="Pfam" id="PF13422"/>
    </source>
</evidence>
<comment type="caution">
    <text evidence="3">The sequence shown here is derived from an EMBL/GenBank/DDBJ whole genome shotgun (WGS) entry which is preliminary data.</text>
</comment>
<feature type="compositionally biased region" description="Basic and acidic residues" evidence="1">
    <location>
        <begin position="7"/>
        <end position="40"/>
    </location>
</feature>
<name>A0A9P8T137_9ASCO</name>
<feature type="region of interest" description="Disordered" evidence="1">
    <location>
        <begin position="385"/>
        <end position="418"/>
    </location>
</feature>
<gene>
    <name evidence="3" type="ORF">OGAPHI_005625</name>
</gene>
<dbReference type="SUPFAM" id="SSF117281">
    <property type="entry name" value="Kelch motif"/>
    <property type="match status" value="1"/>
</dbReference>
<dbReference type="Proteomes" id="UP000769157">
    <property type="component" value="Unassembled WGS sequence"/>
</dbReference>
<keyword evidence="4" id="KW-1185">Reference proteome</keyword>
<dbReference type="AlphaFoldDB" id="A0A9P8T137"/>
<dbReference type="PANTHER" id="PTHR46063:SF1">
    <property type="entry name" value="KELCH DOMAIN-CONTAINING PROTEIN 4"/>
    <property type="match status" value="1"/>
</dbReference>
<feature type="region of interest" description="Disordered" evidence="1">
    <location>
        <begin position="477"/>
        <end position="533"/>
    </location>
</feature>
<sequence>MAKKDKKSKEAKKARMAQKNEKNNKKADEKLKKLSKKAGDDLEDDMDLDELLKQLALEQEKFEEIHVDVVDKPLKRLNATLVASNTNGRRELVLFGGEVNTGQTVHFFNDLNVFSVDSKTWRRYVSKNAPLPRSSHAMCYHPSGIFVMHGGEFSSPKQSTFHHYSDTWILDSQTKEWAKVDVKGPPTRSGHRMACWKNYVMLYGGFRDLGSHTTYLNDLWLFDITTYKWKQVEFPTSHTVPDARSGHSFLPTEFGAIIYGGYCKVKAGKGLQKGKILTDCWALNMKSDPAQSRFERRRKQGFQPSPRVGCSMQHHKGRGLLFGGVFDYEETEETLDSEFYNSLLSYNIETNRWYTLSLRSAKKKTIVKKEKVNRDRELEDMLNSILAKNNLADDDDEEKPEQEDEEEEEEETLEVRNQMPHARFNALTCVLDDNLYIYGGMYEAGEQEYNLDSFYSVDLSKLDGVKVFWEDLSELERKDAEDSEDDDDDDDDDDEDDDEEEQTREVLVAEEEEEDEEEADEEPEIPDEHPWLPHPKAFESLRAFYLRTGADFLTWAISQNPHTRGKHLKTKSFELCETRWWERREAVQIEEDSLEESGVTDVIEKDFSKGQKRR</sequence>
<dbReference type="EMBL" id="JAEUBE010000378">
    <property type="protein sequence ID" value="KAH3662373.1"/>
    <property type="molecule type" value="Genomic_DNA"/>
</dbReference>
<dbReference type="Pfam" id="PF24681">
    <property type="entry name" value="Kelch_KLHDC2_KLHL20_DRC7"/>
    <property type="match status" value="1"/>
</dbReference>
<dbReference type="InterPro" id="IPR025183">
    <property type="entry name" value="DUF4110"/>
</dbReference>
<dbReference type="Pfam" id="PF13422">
    <property type="entry name" value="DUF4110"/>
    <property type="match status" value="1"/>
</dbReference>
<proteinExistence type="predicted"/>
<dbReference type="OrthoDB" id="4447at2759"/>
<protein>
    <recommendedName>
        <fullName evidence="2">DUF4110 domain-containing protein</fullName>
    </recommendedName>
</protein>
<dbReference type="PANTHER" id="PTHR46063">
    <property type="entry name" value="KELCH DOMAIN-CONTAINING PROTEIN"/>
    <property type="match status" value="1"/>
</dbReference>
<accession>A0A9P8T137</accession>
<feature type="compositionally biased region" description="Acidic residues" evidence="1">
    <location>
        <begin position="392"/>
        <end position="412"/>
    </location>
</feature>
<feature type="region of interest" description="Disordered" evidence="1">
    <location>
        <begin position="592"/>
        <end position="614"/>
    </location>
</feature>
<feature type="compositionally biased region" description="Acidic residues" evidence="1">
    <location>
        <begin position="481"/>
        <end position="525"/>
    </location>
</feature>